<dbReference type="STRING" id="290340.AAur_1760"/>
<evidence type="ECO:0000313" key="1">
    <source>
        <dbReference type="EMBL" id="ABM06855.1"/>
    </source>
</evidence>
<dbReference type="eggNOG" id="ENOG5031GJC">
    <property type="taxonomic scope" value="Bacteria"/>
</dbReference>
<dbReference type="EMBL" id="CP000474">
    <property type="protein sequence ID" value="ABM06855.1"/>
    <property type="molecule type" value="Genomic_DNA"/>
</dbReference>
<dbReference type="InterPro" id="IPR025447">
    <property type="entry name" value="DUF4192"/>
</dbReference>
<keyword evidence="2" id="KW-1185">Reference proteome</keyword>
<dbReference type="AlphaFoldDB" id="A1R5K8"/>
<accession>A1R5K8</accession>
<sequence length="417" mass="44772">MTSNRTLSIHQPEDILGYIPHMLGYWPEDSLVAITMQGKVLGATLRVDLPKLGSLQARSYFADQIRNFLVADEDANGVVLAVYTDTGWADGSVSRQAMPLLEALQFSLDEVDLSVRDAWLVGSDYWRSAYCTNVECCPDPGLPVDRIKNSRLSAELVYMGSSIGPSPRSASGKPQLARPGVLDPLVLAAESRYGKQILSSWRSERFLDAVLAVWCHVLGRCEANDPLQPGVDAELMGFLRTTLRVPSWRDAVVVMAAAGMESAKSGAAAFGLLVEDSGDTPFDPQELGVPGLVVPADNVTSGGNSSRDVFTYGDVLLGMQPDMPRWSTLDALQKVLAGLCVDGESGVVPAAALTLQGWISWCKGHGSFAHACLSRAVAAQPGYRLAELLMDLLGEGTICPWARNAGTAWRGFKDTVA</sequence>
<gene>
    <name evidence="1" type="ordered locus">AAur_1760</name>
</gene>
<evidence type="ECO:0000313" key="2">
    <source>
        <dbReference type="Proteomes" id="UP000000637"/>
    </source>
</evidence>
<dbReference type="RefSeq" id="WP_011774464.1">
    <property type="nucleotide sequence ID" value="NC_008711.1"/>
</dbReference>
<name>A1R5K8_PAEAT</name>
<reference evidence="1 2" key="1">
    <citation type="journal article" date="2006" name="PLoS Genet.">
        <title>Secrets of soil survival revealed by the genome sequence of Arthrobacter aurescens TC1.</title>
        <authorList>
            <person name="Mongodin E.F."/>
            <person name="Shapir N."/>
            <person name="Daugherty S.C."/>
            <person name="DeBoy R.T."/>
            <person name="Emerson J.B."/>
            <person name="Shvartzbeyn A."/>
            <person name="Radune D."/>
            <person name="Vamathevan J."/>
            <person name="Riggs F."/>
            <person name="Grinberg V."/>
            <person name="Khouri H."/>
            <person name="Wackett L.P."/>
            <person name="Nelson K.E."/>
            <person name="Sadowsky M.J."/>
        </authorList>
    </citation>
    <scope>NUCLEOTIDE SEQUENCE [LARGE SCALE GENOMIC DNA]</scope>
    <source>
        <strain evidence="1 2">TC1</strain>
    </source>
</reference>
<organism evidence="1 2">
    <name type="scientific">Paenarthrobacter aurescens (strain TC1)</name>
    <dbReference type="NCBI Taxonomy" id="290340"/>
    <lineage>
        <taxon>Bacteria</taxon>
        <taxon>Bacillati</taxon>
        <taxon>Actinomycetota</taxon>
        <taxon>Actinomycetes</taxon>
        <taxon>Micrococcales</taxon>
        <taxon>Micrococcaceae</taxon>
        <taxon>Paenarthrobacter</taxon>
    </lineage>
</organism>
<protein>
    <recommendedName>
        <fullName evidence="3">DUF4192 domain-containing protein</fullName>
    </recommendedName>
</protein>
<dbReference type="OrthoDB" id="4954868at2"/>
<dbReference type="Proteomes" id="UP000000637">
    <property type="component" value="Chromosome"/>
</dbReference>
<dbReference type="Pfam" id="PF13830">
    <property type="entry name" value="DUF4192"/>
    <property type="match status" value="2"/>
</dbReference>
<dbReference type="HOGENOM" id="CLU_054153_0_0_11"/>
<proteinExistence type="predicted"/>
<dbReference type="KEGG" id="aau:AAur_1760"/>
<evidence type="ECO:0008006" key="3">
    <source>
        <dbReference type="Google" id="ProtNLM"/>
    </source>
</evidence>